<reference evidence="2" key="2">
    <citation type="journal article" date="2017" name="J. Anim. Genet.">
        <title>Multiple reference genome sequences of hot pepper reveal the massive evolution of plant disease resistance genes by retroduplication.</title>
        <authorList>
            <person name="Kim S."/>
            <person name="Park J."/>
            <person name="Yeom S.-I."/>
            <person name="Kim Y.-M."/>
            <person name="Seo E."/>
            <person name="Kim K.-T."/>
            <person name="Kim M.-S."/>
            <person name="Lee J.M."/>
            <person name="Cheong K."/>
            <person name="Shin H.-S."/>
            <person name="Kim S.-B."/>
            <person name="Han K."/>
            <person name="Lee J."/>
            <person name="Park M."/>
            <person name="Lee H.-A."/>
            <person name="Lee H.-Y."/>
            <person name="Lee Y."/>
            <person name="Oh S."/>
            <person name="Lee J.H."/>
            <person name="Choi E."/>
            <person name="Choi E."/>
            <person name="Lee S.E."/>
            <person name="Jeon J."/>
            <person name="Kim H."/>
            <person name="Choi G."/>
            <person name="Song H."/>
            <person name="Lee J."/>
            <person name="Lee S.-C."/>
            <person name="Kwon J.-K."/>
            <person name="Lee H.-Y."/>
            <person name="Koo N."/>
            <person name="Hong Y."/>
            <person name="Kim R.W."/>
            <person name="Kang W.-H."/>
            <person name="Huh J.H."/>
            <person name="Kang B.-C."/>
            <person name="Yang T.-J."/>
            <person name="Lee Y.-H."/>
            <person name="Bennetzen J.L."/>
            <person name="Choi D."/>
        </authorList>
    </citation>
    <scope>NUCLEOTIDE SEQUENCE [LARGE SCALE GENOMIC DNA]</scope>
    <source>
        <strain evidence="2">cv. PBC81</strain>
    </source>
</reference>
<accession>A0A2G2VLA7</accession>
<protein>
    <submittedName>
        <fullName evidence="1">Non-functional NADPH-dependent codeinone reductase 2</fullName>
    </submittedName>
</protein>
<dbReference type="OrthoDB" id="416253at2759"/>
<evidence type="ECO:0000313" key="2">
    <source>
        <dbReference type="Proteomes" id="UP000224567"/>
    </source>
</evidence>
<proteinExistence type="predicted"/>
<dbReference type="Proteomes" id="UP000224567">
    <property type="component" value="Unassembled WGS sequence"/>
</dbReference>
<keyword evidence="2" id="KW-1185">Reference proteome</keyword>
<name>A0A2G2VLA7_CAPBA</name>
<reference evidence="1 2" key="1">
    <citation type="journal article" date="2017" name="Genome Biol.">
        <title>New reference genome sequences of hot pepper reveal the massive evolution of plant disease-resistance genes by retroduplication.</title>
        <authorList>
            <person name="Kim S."/>
            <person name="Park J."/>
            <person name="Yeom S.I."/>
            <person name="Kim Y.M."/>
            <person name="Seo E."/>
            <person name="Kim K.T."/>
            <person name="Kim M.S."/>
            <person name="Lee J.M."/>
            <person name="Cheong K."/>
            <person name="Shin H.S."/>
            <person name="Kim S.B."/>
            <person name="Han K."/>
            <person name="Lee J."/>
            <person name="Park M."/>
            <person name="Lee H.A."/>
            <person name="Lee H.Y."/>
            <person name="Lee Y."/>
            <person name="Oh S."/>
            <person name="Lee J.H."/>
            <person name="Choi E."/>
            <person name="Choi E."/>
            <person name="Lee S.E."/>
            <person name="Jeon J."/>
            <person name="Kim H."/>
            <person name="Choi G."/>
            <person name="Song H."/>
            <person name="Lee J."/>
            <person name="Lee S.C."/>
            <person name="Kwon J.K."/>
            <person name="Lee H.Y."/>
            <person name="Koo N."/>
            <person name="Hong Y."/>
            <person name="Kim R.W."/>
            <person name="Kang W.H."/>
            <person name="Huh J.H."/>
            <person name="Kang B.C."/>
            <person name="Yang T.J."/>
            <person name="Lee Y.H."/>
            <person name="Bennetzen J.L."/>
            <person name="Choi D."/>
        </authorList>
    </citation>
    <scope>NUCLEOTIDE SEQUENCE [LARGE SCALE GENOMIC DNA]</scope>
    <source>
        <strain evidence="2">cv. PBC81</strain>
    </source>
</reference>
<dbReference type="GO" id="GO:0016491">
    <property type="term" value="F:oxidoreductase activity"/>
    <property type="evidence" value="ECO:0007669"/>
    <property type="project" value="InterPro"/>
</dbReference>
<sequence length="114" mass="13550">MIDENACNMETRQDVRILQRERNTYGNACNMETRQDVRILQRERNTCEQGASVIVKSFNKDRMKENLQVLDWELSNEEIARIQEIPQCRGYKAEEFVHPDGPYKSIHEFWDGEL</sequence>
<evidence type="ECO:0000313" key="1">
    <source>
        <dbReference type="EMBL" id="PHT33764.1"/>
    </source>
</evidence>
<organism evidence="1 2">
    <name type="scientific">Capsicum baccatum</name>
    <name type="common">Peruvian pepper</name>
    <dbReference type="NCBI Taxonomy" id="33114"/>
    <lineage>
        <taxon>Eukaryota</taxon>
        <taxon>Viridiplantae</taxon>
        <taxon>Streptophyta</taxon>
        <taxon>Embryophyta</taxon>
        <taxon>Tracheophyta</taxon>
        <taxon>Spermatophyta</taxon>
        <taxon>Magnoliopsida</taxon>
        <taxon>eudicotyledons</taxon>
        <taxon>Gunneridae</taxon>
        <taxon>Pentapetalae</taxon>
        <taxon>asterids</taxon>
        <taxon>lamiids</taxon>
        <taxon>Solanales</taxon>
        <taxon>Solanaceae</taxon>
        <taxon>Solanoideae</taxon>
        <taxon>Capsiceae</taxon>
        <taxon>Capsicum</taxon>
    </lineage>
</organism>
<dbReference type="STRING" id="33114.A0A2G2VLA7"/>
<dbReference type="InterPro" id="IPR036812">
    <property type="entry name" value="NAD(P)_OxRdtase_dom_sf"/>
</dbReference>
<gene>
    <name evidence="1" type="ORF">CQW23_25564</name>
</gene>
<dbReference type="EMBL" id="MLFT02000011">
    <property type="protein sequence ID" value="PHT33764.1"/>
    <property type="molecule type" value="Genomic_DNA"/>
</dbReference>
<dbReference type="PROSITE" id="PS00063">
    <property type="entry name" value="ALDOKETO_REDUCTASE_3"/>
    <property type="match status" value="1"/>
</dbReference>
<dbReference type="InterPro" id="IPR018170">
    <property type="entry name" value="Aldo/ket_reductase_CS"/>
</dbReference>
<dbReference type="SUPFAM" id="SSF51430">
    <property type="entry name" value="NAD(P)-linked oxidoreductase"/>
    <property type="match status" value="1"/>
</dbReference>
<comment type="caution">
    <text evidence="1">The sequence shown here is derived from an EMBL/GenBank/DDBJ whole genome shotgun (WGS) entry which is preliminary data.</text>
</comment>
<dbReference type="Gene3D" id="3.20.20.100">
    <property type="entry name" value="NADP-dependent oxidoreductase domain"/>
    <property type="match status" value="1"/>
</dbReference>
<dbReference type="AlphaFoldDB" id="A0A2G2VLA7"/>